<name>A0ACB9M544_9MYRT</name>
<reference evidence="2" key="1">
    <citation type="journal article" date="2023" name="Front. Plant Sci.">
        <title>Chromosomal-level genome assembly of Melastoma candidum provides insights into trichome evolution.</title>
        <authorList>
            <person name="Zhong Y."/>
            <person name="Wu W."/>
            <person name="Sun C."/>
            <person name="Zou P."/>
            <person name="Liu Y."/>
            <person name="Dai S."/>
            <person name="Zhou R."/>
        </authorList>
    </citation>
    <scope>NUCLEOTIDE SEQUENCE [LARGE SCALE GENOMIC DNA]</scope>
</reference>
<protein>
    <submittedName>
        <fullName evidence="1">Uncharacterized protein</fullName>
    </submittedName>
</protein>
<dbReference type="Proteomes" id="UP001057402">
    <property type="component" value="Chromosome 10"/>
</dbReference>
<organism evidence="1 2">
    <name type="scientific">Melastoma candidum</name>
    <dbReference type="NCBI Taxonomy" id="119954"/>
    <lineage>
        <taxon>Eukaryota</taxon>
        <taxon>Viridiplantae</taxon>
        <taxon>Streptophyta</taxon>
        <taxon>Embryophyta</taxon>
        <taxon>Tracheophyta</taxon>
        <taxon>Spermatophyta</taxon>
        <taxon>Magnoliopsida</taxon>
        <taxon>eudicotyledons</taxon>
        <taxon>Gunneridae</taxon>
        <taxon>Pentapetalae</taxon>
        <taxon>rosids</taxon>
        <taxon>malvids</taxon>
        <taxon>Myrtales</taxon>
        <taxon>Melastomataceae</taxon>
        <taxon>Melastomatoideae</taxon>
        <taxon>Melastomateae</taxon>
        <taxon>Melastoma</taxon>
    </lineage>
</organism>
<evidence type="ECO:0000313" key="1">
    <source>
        <dbReference type="EMBL" id="KAI4319312.1"/>
    </source>
</evidence>
<accession>A0ACB9M544</accession>
<gene>
    <name evidence="1" type="ORF">MLD38_032925</name>
</gene>
<dbReference type="EMBL" id="CM042889">
    <property type="protein sequence ID" value="KAI4319312.1"/>
    <property type="molecule type" value="Genomic_DNA"/>
</dbReference>
<keyword evidence="2" id="KW-1185">Reference proteome</keyword>
<sequence>MSSQVNRSPVRGYRRRKAALNLDLNTEPVTENRDQEGTSNQGTSPLLEAVVQGQAEYHATIDVEELNDDVAVCSPTAFAEAKRKARRNQGVNEVVDVESDDLFMSLGPVSNKRRRGAGVTHQEIVFGDLYINLDSNNKSSRESSVKPVSPPPPPKEPTFSCPICMGPFVEETSTKCGHIFCKGCIRTAISAQTKCPTCRKKVVMKDLIRIFLPATTTS</sequence>
<proteinExistence type="predicted"/>
<evidence type="ECO:0000313" key="2">
    <source>
        <dbReference type="Proteomes" id="UP001057402"/>
    </source>
</evidence>
<comment type="caution">
    <text evidence="1">The sequence shown here is derived from an EMBL/GenBank/DDBJ whole genome shotgun (WGS) entry which is preliminary data.</text>
</comment>